<gene>
    <name evidence="5" type="ORF">MNB_SUP05-10-343</name>
</gene>
<organism evidence="5">
    <name type="scientific">hydrothermal vent metagenome</name>
    <dbReference type="NCBI Taxonomy" id="652676"/>
    <lineage>
        <taxon>unclassified sequences</taxon>
        <taxon>metagenomes</taxon>
        <taxon>ecological metagenomes</taxon>
    </lineage>
</organism>
<evidence type="ECO:0000256" key="1">
    <source>
        <dbReference type="ARBA" id="ARBA00022723"/>
    </source>
</evidence>
<keyword evidence="3" id="KW-0411">Iron-sulfur</keyword>
<name>A0A1W1DBM8_9ZZZZ</name>
<dbReference type="EC" id="1.17.7.1" evidence="5"/>
<evidence type="ECO:0000259" key="4">
    <source>
        <dbReference type="Pfam" id="PF26540"/>
    </source>
</evidence>
<feature type="domain" description="IspG C-terminal" evidence="4">
    <location>
        <begin position="2"/>
        <end position="51"/>
    </location>
</feature>
<keyword evidence="2" id="KW-0408">Iron</keyword>
<dbReference type="InterPro" id="IPR058579">
    <property type="entry name" value="IspG_C"/>
</dbReference>
<dbReference type="Gene3D" id="3.30.413.10">
    <property type="entry name" value="Sulfite Reductase Hemoprotein, domain 1"/>
    <property type="match status" value="1"/>
</dbReference>
<sequence>MIGCVVNGPGEAKEVSVGLTGGSPNLLYINGKTHSKIDNAQLVDELESQIRAQLKNT</sequence>
<dbReference type="GO" id="GO:0046429">
    <property type="term" value="F:4-hydroxy-3-methylbut-2-en-1-yl diphosphate synthase activity (ferredoxin)"/>
    <property type="evidence" value="ECO:0007669"/>
    <property type="project" value="UniProtKB-EC"/>
</dbReference>
<dbReference type="AlphaFoldDB" id="A0A1W1DBM8"/>
<protein>
    <submittedName>
        <fullName evidence="5">1-hydroxy-2-methyl-2-(E)-butenyl 4-diphosphate synthase</fullName>
        <ecNumber evidence="5">1.17.7.1</ecNumber>
    </submittedName>
</protein>
<dbReference type="InterPro" id="IPR045854">
    <property type="entry name" value="NO2/SO3_Rdtase_4Fe4S_sf"/>
</dbReference>
<dbReference type="GO" id="GO:0046872">
    <property type="term" value="F:metal ion binding"/>
    <property type="evidence" value="ECO:0007669"/>
    <property type="project" value="UniProtKB-KW"/>
</dbReference>
<accession>A0A1W1DBM8</accession>
<keyword evidence="1" id="KW-0479">Metal-binding</keyword>
<evidence type="ECO:0000313" key="5">
    <source>
        <dbReference type="EMBL" id="SFV77836.1"/>
    </source>
</evidence>
<dbReference type="GO" id="GO:0051536">
    <property type="term" value="F:iron-sulfur cluster binding"/>
    <property type="evidence" value="ECO:0007669"/>
    <property type="project" value="UniProtKB-KW"/>
</dbReference>
<proteinExistence type="predicted"/>
<dbReference type="Pfam" id="PF26540">
    <property type="entry name" value="GcpE_C"/>
    <property type="match status" value="1"/>
</dbReference>
<dbReference type="GO" id="GO:0016114">
    <property type="term" value="P:terpenoid biosynthetic process"/>
    <property type="evidence" value="ECO:0007669"/>
    <property type="project" value="InterPro"/>
</dbReference>
<evidence type="ECO:0000256" key="3">
    <source>
        <dbReference type="ARBA" id="ARBA00023014"/>
    </source>
</evidence>
<evidence type="ECO:0000256" key="2">
    <source>
        <dbReference type="ARBA" id="ARBA00023004"/>
    </source>
</evidence>
<dbReference type="EMBL" id="FPHQ01000228">
    <property type="protein sequence ID" value="SFV77836.1"/>
    <property type="molecule type" value="Genomic_DNA"/>
</dbReference>
<keyword evidence="5" id="KW-0560">Oxidoreductase</keyword>
<reference evidence="5" key="1">
    <citation type="submission" date="2016-10" db="EMBL/GenBank/DDBJ databases">
        <authorList>
            <person name="de Groot N.N."/>
        </authorList>
    </citation>
    <scope>NUCLEOTIDE SEQUENCE</scope>
</reference>